<dbReference type="AlphaFoldDB" id="A0A4S8MDB8"/>
<protein>
    <submittedName>
        <fullName evidence="1">Uncharacterized protein</fullName>
    </submittedName>
</protein>
<evidence type="ECO:0000313" key="2">
    <source>
        <dbReference type="Proteomes" id="UP000297245"/>
    </source>
</evidence>
<organism evidence="1 2">
    <name type="scientific">Dendrothele bispora (strain CBS 962.96)</name>
    <dbReference type="NCBI Taxonomy" id="1314807"/>
    <lineage>
        <taxon>Eukaryota</taxon>
        <taxon>Fungi</taxon>
        <taxon>Dikarya</taxon>
        <taxon>Basidiomycota</taxon>
        <taxon>Agaricomycotina</taxon>
        <taxon>Agaricomycetes</taxon>
        <taxon>Agaricomycetidae</taxon>
        <taxon>Agaricales</taxon>
        <taxon>Agaricales incertae sedis</taxon>
        <taxon>Dendrothele</taxon>
    </lineage>
</organism>
<dbReference type="Proteomes" id="UP000297245">
    <property type="component" value="Unassembled WGS sequence"/>
</dbReference>
<accession>A0A4S8MDB8</accession>
<reference evidence="1 2" key="1">
    <citation type="journal article" date="2019" name="Nat. Ecol. Evol.">
        <title>Megaphylogeny resolves global patterns of mushroom evolution.</title>
        <authorList>
            <person name="Varga T."/>
            <person name="Krizsan K."/>
            <person name="Foldi C."/>
            <person name="Dima B."/>
            <person name="Sanchez-Garcia M."/>
            <person name="Sanchez-Ramirez S."/>
            <person name="Szollosi G.J."/>
            <person name="Szarkandi J.G."/>
            <person name="Papp V."/>
            <person name="Albert L."/>
            <person name="Andreopoulos W."/>
            <person name="Angelini C."/>
            <person name="Antonin V."/>
            <person name="Barry K.W."/>
            <person name="Bougher N.L."/>
            <person name="Buchanan P."/>
            <person name="Buyck B."/>
            <person name="Bense V."/>
            <person name="Catcheside P."/>
            <person name="Chovatia M."/>
            <person name="Cooper J."/>
            <person name="Damon W."/>
            <person name="Desjardin D."/>
            <person name="Finy P."/>
            <person name="Geml J."/>
            <person name="Haridas S."/>
            <person name="Hughes K."/>
            <person name="Justo A."/>
            <person name="Karasinski D."/>
            <person name="Kautmanova I."/>
            <person name="Kiss B."/>
            <person name="Kocsube S."/>
            <person name="Kotiranta H."/>
            <person name="LaButti K.M."/>
            <person name="Lechner B.E."/>
            <person name="Liimatainen K."/>
            <person name="Lipzen A."/>
            <person name="Lukacs Z."/>
            <person name="Mihaltcheva S."/>
            <person name="Morgado L.N."/>
            <person name="Niskanen T."/>
            <person name="Noordeloos M.E."/>
            <person name="Ohm R.A."/>
            <person name="Ortiz-Santana B."/>
            <person name="Ovrebo C."/>
            <person name="Racz N."/>
            <person name="Riley R."/>
            <person name="Savchenko A."/>
            <person name="Shiryaev A."/>
            <person name="Soop K."/>
            <person name="Spirin V."/>
            <person name="Szebenyi C."/>
            <person name="Tomsovsky M."/>
            <person name="Tulloss R.E."/>
            <person name="Uehling J."/>
            <person name="Grigoriev I.V."/>
            <person name="Vagvolgyi C."/>
            <person name="Papp T."/>
            <person name="Martin F.M."/>
            <person name="Miettinen O."/>
            <person name="Hibbett D.S."/>
            <person name="Nagy L.G."/>
        </authorList>
    </citation>
    <scope>NUCLEOTIDE SEQUENCE [LARGE SCALE GENOMIC DNA]</scope>
    <source>
        <strain evidence="1 2">CBS 962.96</strain>
    </source>
</reference>
<keyword evidence="2" id="KW-1185">Reference proteome</keyword>
<name>A0A4S8MDB8_DENBC</name>
<proteinExistence type="predicted"/>
<evidence type="ECO:0000313" key="1">
    <source>
        <dbReference type="EMBL" id="THV00039.1"/>
    </source>
</evidence>
<sequence>MDIFVVESQTDTELRLRIRRLVKSLKSKVQFYPLSTQRLPDAILSLESGVCQGIVVSRELVGSINVPSLQVDEAAAYARGFNLITLSDCVAVAVNVDTLRLHSAITFATYHASYCTTFIVGCSYWTRVALFVLNRYFECFKFYVSDELFESFVSDTRALGPSISIIRVGDECATWRLGINCIVTSLCPNVQGDLDVESIYVDPSGQGSHLVLGALRATPGGTFLPLFRFETDAPSVWQDAARACSWSVVDLRHVEDIQTQEVLEQFVPFARSYSHVCTIDDLMLDAWLPPPPLVALRPSYHHRRIFCTHTLPDRHSLLDRPYTVIVNGPRYHWQKNVDVGDGIAIVVCHDGFGEFSDVLVDARGGDEVIAAGLIVGLQRLGTDELRRMKQHRPQWSDRRFLQTPYSPLSRPSLAESPENPCQSSFGLTCRAHSREVRTAVDHRINRVLGAIACDGVTIPDIKQVLKQTSGYIHGMAGLLAFLPGQSPLPKEIQIATPCSTRGAWLQLFERIRGVRSYHRWVENDYYDTVRIDKVQSVFFLPNKFVVNLRETSSESAMPVLLSQRITPLACAISYGMAFTLYPSDIKGRVLDSAFNDDYPPDWFLSAVSRKAGFNNVADERVIAPQGNCALRWRRSSGCHGMGSFYWTPLPGDGNPGIPWGGDWLWRKGLICGVPGCDHTDS</sequence>
<dbReference type="EMBL" id="ML179110">
    <property type="protein sequence ID" value="THV00039.1"/>
    <property type="molecule type" value="Genomic_DNA"/>
</dbReference>
<gene>
    <name evidence="1" type="ORF">K435DRAFT_855141</name>
</gene>